<dbReference type="EMBL" id="CAXAMM010034447">
    <property type="protein sequence ID" value="CAK9072873.1"/>
    <property type="molecule type" value="Genomic_DNA"/>
</dbReference>
<evidence type="ECO:0000313" key="3">
    <source>
        <dbReference type="Proteomes" id="UP001642464"/>
    </source>
</evidence>
<comment type="caution">
    <text evidence="2">The sequence shown here is derived from an EMBL/GenBank/DDBJ whole genome shotgun (WGS) entry which is preliminary data.</text>
</comment>
<evidence type="ECO:0000313" key="2">
    <source>
        <dbReference type="EMBL" id="CAK9072873.1"/>
    </source>
</evidence>
<proteinExistence type="predicted"/>
<dbReference type="InterPro" id="IPR001969">
    <property type="entry name" value="Aspartic_peptidase_AS"/>
</dbReference>
<organism evidence="2 3">
    <name type="scientific">Durusdinium trenchii</name>
    <dbReference type="NCBI Taxonomy" id="1381693"/>
    <lineage>
        <taxon>Eukaryota</taxon>
        <taxon>Sar</taxon>
        <taxon>Alveolata</taxon>
        <taxon>Dinophyceae</taxon>
        <taxon>Suessiales</taxon>
        <taxon>Symbiodiniaceae</taxon>
        <taxon>Durusdinium</taxon>
    </lineage>
</organism>
<feature type="region of interest" description="Disordered" evidence="1">
    <location>
        <begin position="485"/>
        <end position="505"/>
    </location>
</feature>
<keyword evidence="3" id="KW-1185">Reference proteome</keyword>
<dbReference type="Proteomes" id="UP001642464">
    <property type="component" value="Unassembled WGS sequence"/>
</dbReference>
<evidence type="ECO:0000256" key="1">
    <source>
        <dbReference type="SAM" id="MobiDB-lite"/>
    </source>
</evidence>
<protein>
    <submittedName>
        <fullName evidence="2">Retrovirus-related Pol polyprotein from transposon TNT 1-94</fullName>
    </submittedName>
</protein>
<reference evidence="2 3" key="1">
    <citation type="submission" date="2024-02" db="EMBL/GenBank/DDBJ databases">
        <authorList>
            <person name="Chen Y."/>
            <person name="Shah S."/>
            <person name="Dougan E. K."/>
            <person name="Thang M."/>
            <person name="Chan C."/>
        </authorList>
    </citation>
    <scope>NUCLEOTIDE SEQUENCE [LARGE SCALE GENOMIC DNA]</scope>
</reference>
<accession>A0ABP0PB73</accession>
<dbReference type="PROSITE" id="PS00141">
    <property type="entry name" value="ASP_PROTEASE"/>
    <property type="match status" value="1"/>
</dbReference>
<name>A0ABP0PB73_9DINO</name>
<sequence>MFLHRASFQGEAVLLRLLDPALQVRVRVQLSSAWAREILWRRSGEVEAEVRECLQAQLLSAPIEKLIEMSWSCYEPLMFQRRLAQVHKSGDPLRIVAVDENCQLHRRTCGMPYAEVIPCPLIGKLLLRDCSRRPYGKDTLCRQRATLRDEAPRPSHVEIGRHRLRRALRTEGDVQYLEIQMEGHGNWQPAATVHEETLRRYFATLADGNIRRRRETAAGGITGSEVDRHARAESACQTHKETEKHITAAARTAGFHMTGRKGEFCRDHCLPTSADNEQEPLPSSTPRLSSELEKDFGAYCFYHGRLGLWRCFWVNPGDGREREEVQIQQQDGSGNSLGTAELQSRNSFVVQFLTMGSKDEFLVPSWDGEVAGWPEYSQRVRLCYAQTARSKRYTLAPKLVLKLRGKAWEVAASLDYEELSRSSGTQYLMRFLQARLGRRPIPDIGQHLDEVFVRMRRSPGTDLVTWCNQVRETYKKLQRSLAKTQAEKKTVGVQTENPPDESADMLGPGHLVVAQWVMVAEQVGKLDSDDFDQLTNDQIKWVEQDVMTSMVVPSSSDEAPADAEPTWFNDGVNDWQWQDEEWHILSADGWLAYSDAKPWMDIEEALAVDPSAGKELNELYAAFEQKVRTFKEARDTLKFKGKSRGGQSSSSATSSKTKPVCYVDSAQEIFMVSSQADEKALISENGDFEPTTPVTLTQDIQRMVLAASSSTESGRRLGFAVIDTGATETVGSLEAIEHIMNERRNVFGSEEIGITNDAQRVNPQAMDRFHETLDTNLPTNEAEMIAKCMVTEAQAKTKKSSMDLTKYDWTRAQFSELRDPRTTTGVCQGHHRVEPFSRGSLSGCNGHALWLTCAECRLRLLYVPRWGAKAAFRSAGPLVEDVKAKLQKDPKPDPNELKTQELVLEAAEESAMRRLKDIQTQRAKTKAKAKSGYPAAKGTETVTTEPAIPKKNPKRENDKTPEKQEKDQEEEWTRVNGE</sequence>
<gene>
    <name evidence="2" type="ORF">SCF082_LOCUS35777</name>
</gene>
<feature type="region of interest" description="Disordered" evidence="1">
    <location>
        <begin position="918"/>
        <end position="978"/>
    </location>
</feature>
<feature type="compositionally biased region" description="Basic and acidic residues" evidence="1">
    <location>
        <begin position="954"/>
        <end position="978"/>
    </location>
</feature>